<feature type="region of interest" description="Disordered" evidence="1">
    <location>
        <begin position="53"/>
        <end position="77"/>
    </location>
</feature>
<feature type="compositionally biased region" description="Low complexity" evidence="1">
    <location>
        <begin position="53"/>
        <end position="64"/>
    </location>
</feature>
<sequence>MDKIKMLVGQEGPGLSRLPGQTLTVGVDVGADEAQRLVDGDLAIDVSEAAPAAPATVQPAPAKPARSKAVKAVQGAA</sequence>
<evidence type="ECO:0000256" key="1">
    <source>
        <dbReference type="SAM" id="MobiDB-lite"/>
    </source>
</evidence>
<dbReference type="AlphaFoldDB" id="A0A147I3N9"/>
<dbReference type="EMBL" id="LDTB01000025">
    <property type="protein sequence ID" value="KTT72624.1"/>
    <property type="molecule type" value="Genomic_DNA"/>
</dbReference>
<accession>A0A147I3N9</accession>
<keyword evidence="3" id="KW-1185">Reference proteome</keyword>
<dbReference type="Proteomes" id="UP000074310">
    <property type="component" value="Unassembled WGS sequence"/>
</dbReference>
<dbReference type="OrthoDB" id="10006037at2"/>
<reference evidence="2 3" key="1">
    <citation type="journal article" date="2016" name="Front. Microbiol.">
        <title>Genomic Resource of Rice Seed Associated Bacteria.</title>
        <authorList>
            <person name="Midha S."/>
            <person name="Bansal K."/>
            <person name="Sharma S."/>
            <person name="Kumar N."/>
            <person name="Patil P.P."/>
            <person name="Chaudhry V."/>
            <person name="Patil P.B."/>
        </authorList>
    </citation>
    <scope>NUCLEOTIDE SEQUENCE [LARGE SCALE GENOMIC DNA]</scope>
    <source>
        <strain evidence="2 3">NS334</strain>
    </source>
</reference>
<protein>
    <submittedName>
        <fullName evidence="2">Uncharacterized protein</fullName>
    </submittedName>
</protein>
<organism evidence="2 3">
    <name type="scientific">Sphingomonas endophytica</name>
    <dbReference type="NCBI Taxonomy" id="869719"/>
    <lineage>
        <taxon>Bacteria</taxon>
        <taxon>Pseudomonadati</taxon>
        <taxon>Pseudomonadota</taxon>
        <taxon>Alphaproteobacteria</taxon>
        <taxon>Sphingomonadales</taxon>
        <taxon>Sphingomonadaceae</taxon>
        <taxon>Sphingomonas</taxon>
    </lineage>
</organism>
<gene>
    <name evidence="2" type="ORF">NS334_08495</name>
</gene>
<comment type="caution">
    <text evidence="2">The sequence shown here is derived from an EMBL/GenBank/DDBJ whole genome shotgun (WGS) entry which is preliminary data.</text>
</comment>
<dbReference type="PATRIC" id="fig|869719.3.peg.1376"/>
<dbReference type="RefSeq" id="WP_058755542.1">
    <property type="nucleotide sequence ID" value="NZ_LDTB01000025.1"/>
</dbReference>
<evidence type="ECO:0000313" key="2">
    <source>
        <dbReference type="EMBL" id="KTT72624.1"/>
    </source>
</evidence>
<proteinExistence type="predicted"/>
<name>A0A147I3N9_9SPHN</name>
<evidence type="ECO:0000313" key="3">
    <source>
        <dbReference type="Proteomes" id="UP000074310"/>
    </source>
</evidence>